<sequence length="137" mass="16224">MLRTYSELIRFSTFEERFDYLALTGQVGTSTFGFDRYLNQRFYSSTEWKKVRNFVLARDEARDLGVEGFDIGYMPLIHHMNPIQPQDLEDFNPDILDPEFLITTCKNTHNAIHFGDRSRLTTQVVERRPNDQSPWRI</sequence>
<keyword evidence="1" id="KW-0540">Nuclease</keyword>
<dbReference type="EMBL" id="BK016123">
    <property type="protein sequence ID" value="DAF96908.1"/>
    <property type="molecule type" value="Genomic_DNA"/>
</dbReference>
<keyword evidence="1" id="KW-0255">Endonuclease</keyword>
<accession>A0A8S5UR77</accession>
<dbReference type="GO" id="GO:0004519">
    <property type="term" value="F:endonuclease activity"/>
    <property type="evidence" value="ECO:0007669"/>
    <property type="project" value="UniProtKB-KW"/>
</dbReference>
<organism evidence="1">
    <name type="scientific">Siphoviridae sp. ct89S11</name>
    <dbReference type="NCBI Taxonomy" id="2825357"/>
    <lineage>
        <taxon>Viruses</taxon>
        <taxon>Duplodnaviria</taxon>
        <taxon>Heunggongvirae</taxon>
        <taxon>Uroviricota</taxon>
        <taxon>Caudoviricetes</taxon>
    </lineage>
</organism>
<reference evidence="1" key="1">
    <citation type="journal article" date="2021" name="Proc. Natl. Acad. Sci. U.S.A.">
        <title>A Catalog of Tens of Thousands of Viruses from Human Metagenomes Reveals Hidden Associations with Chronic Diseases.</title>
        <authorList>
            <person name="Tisza M.J."/>
            <person name="Buck C.B."/>
        </authorList>
    </citation>
    <scope>NUCLEOTIDE SEQUENCE</scope>
    <source>
        <strain evidence="1">Ct89S11</strain>
    </source>
</reference>
<proteinExistence type="predicted"/>
<protein>
    <submittedName>
        <fullName evidence="1">HNH endonuclease bacteriophage, HNH Endonuclease, DNA.52A</fullName>
    </submittedName>
</protein>
<keyword evidence="1" id="KW-0378">Hydrolase</keyword>
<name>A0A8S5UR77_9CAUD</name>
<evidence type="ECO:0000313" key="1">
    <source>
        <dbReference type="EMBL" id="DAF96908.1"/>
    </source>
</evidence>